<evidence type="ECO:0000313" key="2">
    <source>
        <dbReference type="EMBL" id="CAB5230201.1"/>
    </source>
</evidence>
<feature type="region of interest" description="Disordered" evidence="1">
    <location>
        <begin position="1"/>
        <end position="55"/>
    </location>
</feature>
<protein>
    <submittedName>
        <fullName evidence="2">Uncharacterized protein</fullName>
    </submittedName>
</protein>
<evidence type="ECO:0000256" key="1">
    <source>
        <dbReference type="SAM" id="MobiDB-lite"/>
    </source>
</evidence>
<accession>A0A6J7XGW7</accession>
<gene>
    <name evidence="2" type="ORF">UFOVP1566_49</name>
</gene>
<feature type="non-terminal residue" evidence="2">
    <location>
        <position position="1"/>
    </location>
</feature>
<name>A0A6J7XGW7_9CAUD</name>
<organism evidence="2">
    <name type="scientific">uncultured Caudovirales phage</name>
    <dbReference type="NCBI Taxonomy" id="2100421"/>
    <lineage>
        <taxon>Viruses</taxon>
        <taxon>Duplodnaviria</taxon>
        <taxon>Heunggongvirae</taxon>
        <taxon>Uroviricota</taxon>
        <taxon>Caudoviricetes</taxon>
        <taxon>Peduoviridae</taxon>
        <taxon>Maltschvirus</taxon>
        <taxon>Maltschvirus maltsch</taxon>
    </lineage>
</organism>
<dbReference type="EMBL" id="LR798417">
    <property type="protein sequence ID" value="CAB5230201.1"/>
    <property type="molecule type" value="Genomic_DNA"/>
</dbReference>
<reference evidence="2" key="1">
    <citation type="submission" date="2020-05" db="EMBL/GenBank/DDBJ databases">
        <authorList>
            <person name="Chiriac C."/>
            <person name="Salcher M."/>
            <person name="Ghai R."/>
            <person name="Kavagutti S V."/>
        </authorList>
    </citation>
    <scope>NUCLEOTIDE SEQUENCE</scope>
</reference>
<sequence>DETTTTLEPVTTTTEPETTTTTDPVPDTTVPDTTLPETSEPETTTTTEPETEPDGATPEQIIALMADVQTLTHQDPATVLPDQITEIINSPAFDSLTDDQLAEIADIISDAPDETKVAFENALNIFSSDAYGEYVPVGSIITVAQRRSIIAVGIVMALPTPVPVSRRRA</sequence>
<proteinExistence type="predicted"/>